<accession>A0A0B7N4W2</accession>
<evidence type="ECO:0000313" key="2">
    <source>
        <dbReference type="Proteomes" id="UP000054107"/>
    </source>
</evidence>
<dbReference type="EMBL" id="LN724120">
    <property type="protein sequence ID" value="CEP10448.1"/>
    <property type="molecule type" value="Genomic_DNA"/>
</dbReference>
<proteinExistence type="predicted"/>
<organism evidence="1 2">
    <name type="scientific">Parasitella parasitica</name>
    <dbReference type="NCBI Taxonomy" id="35722"/>
    <lineage>
        <taxon>Eukaryota</taxon>
        <taxon>Fungi</taxon>
        <taxon>Fungi incertae sedis</taxon>
        <taxon>Mucoromycota</taxon>
        <taxon>Mucoromycotina</taxon>
        <taxon>Mucoromycetes</taxon>
        <taxon>Mucorales</taxon>
        <taxon>Mucorineae</taxon>
        <taxon>Mucoraceae</taxon>
        <taxon>Parasitella</taxon>
    </lineage>
</organism>
<keyword evidence="2" id="KW-1185">Reference proteome</keyword>
<sequence length="192" mass="21538">MQAGNNSQKFESLNEKTDAVIDPGIVTAAITAGSLFDAINKLEAISNNKAVPHPLDAHIEFGLTFNIRNIAQDKAKICHENTSSITFLATDLDVPNTSFENLQGPTTRNWMQRERFVVSIDEYKSTVTCSSCFQRTTQQRQNRHGKVKKILGVVVCFNSKCPRQVSTSATIINREHSFSRRFDFDNISHSKM</sequence>
<reference evidence="1 2" key="1">
    <citation type="submission" date="2014-09" db="EMBL/GenBank/DDBJ databases">
        <authorList>
            <person name="Ellenberger Sabrina"/>
        </authorList>
    </citation>
    <scope>NUCLEOTIDE SEQUENCE [LARGE SCALE GENOMIC DNA]</scope>
    <source>
        <strain evidence="1 2">CBS 412.66</strain>
    </source>
</reference>
<gene>
    <name evidence="1" type="primary">PARPA_04130.1 scaffold 11792</name>
</gene>
<name>A0A0B7N4W2_9FUNG</name>
<dbReference type="OrthoDB" id="2288957at2759"/>
<dbReference type="AlphaFoldDB" id="A0A0B7N4W2"/>
<evidence type="ECO:0000313" key="1">
    <source>
        <dbReference type="EMBL" id="CEP10448.1"/>
    </source>
</evidence>
<dbReference type="Proteomes" id="UP000054107">
    <property type="component" value="Unassembled WGS sequence"/>
</dbReference>
<protein>
    <submittedName>
        <fullName evidence="1">Uncharacterized protein</fullName>
    </submittedName>
</protein>